<proteinExistence type="predicted"/>
<dbReference type="AlphaFoldDB" id="A0A0G9H461"/>
<protein>
    <recommendedName>
        <fullName evidence="1">HNH nuclease domain-containing protein</fullName>
    </recommendedName>
</protein>
<sequence>MAITDKTRKILWAKSGGRCAMCQHALVLAPTDSDDESVVGEECHIVSGAAGGPRFDPNFPKDDVDSFGNLLLLCRIHHKQVDDQTVAFTASILRDIKVKHEVWVHETLENKPREAPKVAPVKRTRFKSEIPAQLPMVTSGKALLDLALGCFGQYPYFGDDLTDEEMDLVGGFIEAVQDWGDVLDGSEVVEIMRAGKAIDAMIVDLAEHGFLVFAAVERQRLEGGVGPSQMICLLHLSVARGSDRSVVVKEDGNEMNRG</sequence>
<dbReference type="STRING" id="1440762.Y882_15740"/>
<evidence type="ECO:0000259" key="1">
    <source>
        <dbReference type="Pfam" id="PF13391"/>
    </source>
</evidence>
<organism evidence="2 3">
    <name type="scientific">Dyella japonica DSM 16301</name>
    <dbReference type="NCBI Taxonomy" id="1440762"/>
    <lineage>
        <taxon>Bacteria</taxon>
        <taxon>Pseudomonadati</taxon>
        <taxon>Pseudomonadota</taxon>
        <taxon>Gammaproteobacteria</taxon>
        <taxon>Lysobacterales</taxon>
        <taxon>Rhodanobacteraceae</taxon>
        <taxon>Dyella</taxon>
    </lineage>
</organism>
<feature type="domain" description="HNH nuclease" evidence="1">
    <location>
        <begin position="33"/>
        <end position="88"/>
    </location>
</feature>
<dbReference type="EMBL" id="JPLA01000044">
    <property type="protein sequence ID" value="KLD62502.1"/>
    <property type="molecule type" value="Genomic_DNA"/>
</dbReference>
<dbReference type="OrthoDB" id="9052589at2"/>
<reference evidence="2 3" key="1">
    <citation type="journal article" date="2015" name="Antonie Van Leeuwenhoek">
        <title>A phylogenomic and molecular marker based taxonomic framework for the order Xanthomonadales: proposal to transfer the families Algiphilaceae and Solimonadaceae to the order Nevskiales ord. nov. and to create a new family within the order Xanthomonadales, the family Rhodanobacteraceae fam. nov., containing the genus Rhodanobacter and its closest relatives.</title>
        <authorList>
            <person name="Naushad S."/>
            <person name="Adeolu M."/>
            <person name="Wong S."/>
            <person name="Sohail M."/>
            <person name="Schellhorn H.E."/>
            <person name="Gupta R.S."/>
        </authorList>
    </citation>
    <scope>NUCLEOTIDE SEQUENCE [LARGE SCALE GENOMIC DNA]</scope>
    <source>
        <strain evidence="2 3">DSM 16301</strain>
    </source>
</reference>
<dbReference type="CDD" id="cd00085">
    <property type="entry name" value="HNHc"/>
    <property type="match status" value="1"/>
</dbReference>
<gene>
    <name evidence="2" type="ORF">Y882_15740</name>
</gene>
<evidence type="ECO:0000313" key="3">
    <source>
        <dbReference type="Proteomes" id="UP000035481"/>
    </source>
</evidence>
<dbReference type="Proteomes" id="UP000035481">
    <property type="component" value="Unassembled WGS sequence"/>
</dbReference>
<dbReference type="InterPro" id="IPR003615">
    <property type="entry name" value="HNH_nuc"/>
</dbReference>
<name>A0A0G9H461_9GAMM</name>
<comment type="caution">
    <text evidence="2">The sequence shown here is derived from an EMBL/GenBank/DDBJ whole genome shotgun (WGS) entry which is preliminary data.</text>
</comment>
<dbReference type="Pfam" id="PF13391">
    <property type="entry name" value="HNH_2"/>
    <property type="match status" value="1"/>
</dbReference>
<accession>A0A0G9H461</accession>
<evidence type="ECO:0000313" key="2">
    <source>
        <dbReference type="EMBL" id="KLD62502.1"/>
    </source>
</evidence>
<dbReference type="PATRIC" id="fig|1440762.4.peg.2872"/>